<accession>A0A4Y3WVL0</accession>
<organism evidence="1 2">
    <name type="scientific">Pseudonocardia hydrocarbonoxydans</name>
    <dbReference type="NCBI Taxonomy" id="76726"/>
    <lineage>
        <taxon>Bacteria</taxon>
        <taxon>Bacillati</taxon>
        <taxon>Actinomycetota</taxon>
        <taxon>Actinomycetes</taxon>
        <taxon>Pseudonocardiales</taxon>
        <taxon>Pseudonocardiaceae</taxon>
        <taxon>Pseudonocardia</taxon>
    </lineage>
</organism>
<dbReference type="OrthoDB" id="5138556at2"/>
<evidence type="ECO:0000313" key="1">
    <source>
        <dbReference type="EMBL" id="GEC22932.1"/>
    </source>
</evidence>
<reference evidence="1 2" key="1">
    <citation type="submission" date="2019-06" db="EMBL/GenBank/DDBJ databases">
        <title>Whole genome shotgun sequence of Pseudonocardia hydrocarbonoxydans NBRC 14498.</title>
        <authorList>
            <person name="Hosoyama A."/>
            <person name="Uohara A."/>
            <person name="Ohji S."/>
            <person name="Ichikawa N."/>
        </authorList>
    </citation>
    <scope>NUCLEOTIDE SEQUENCE [LARGE SCALE GENOMIC DNA]</scope>
    <source>
        <strain evidence="1 2">NBRC 14498</strain>
    </source>
</reference>
<dbReference type="AlphaFoldDB" id="A0A4Y3WVL0"/>
<keyword evidence="2" id="KW-1185">Reference proteome</keyword>
<evidence type="ECO:0000313" key="2">
    <source>
        <dbReference type="Proteomes" id="UP000320338"/>
    </source>
</evidence>
<proteinExistence type="predicted"/>
<sequence>MSFCFRIRCTLGTTVTLSSGEPRWILATNDSHGHDVFLAPAEGETIGGTREIVIRGSTFNTHDTALATGQQWLVRVKRAFSKMNVGADFGERGTAGVYFDSGLRMLEDEHGGRMLNDFMGLTVFECEPAPIFARVGPVTASVGKGGVLEALSLAAKKNPSMSPQEEMAYSLYSASFNESHADARFVMLMMAIETLLPEVTRPDIVLEHVERLSKLTETADLPDPEKRSLIGSLKWLRLQSVNQSGRQLASTLGSRSYMEGSSTGAETPIKFFTRCYEMRSALVHGHYPRPTRPKMWACEPLIWSDSSATCSLEIIGHSSFEQPVSRKSPAGR</sequence>
<name>A0A4Y3WVL0_9PSEU</name>
<gene>
    <name evidence="1" type="ORF">PHY01_52150</name>
</gene>
<dbReference type="RefSeq" id="WP_141282868.1">
    <property type="nucleotide sequence ID" value="NZ_BAAARZ010000086.1"/>
</dbReference>
<protein>
    <recommendedName>
        <fullName evidence="3">Apea-like HEPN domain-containing protein</fullName>
    </recommendedName>
</protein>
<comment type="caution">
    <text evidence="1">The sequence shown here is derived from an EMBL/GenBank/DDBJ whole genome shotgun (WGS) entry which is preliminary data.</text>
</comment>
<dbReference type="Proteomes" id="UP000320338">
    <property type="component" value="Unassembled WGS sequence"/>
</dbReference>
<evidence type="ECO:0008006" key="3">
    <source>
        <dbReference type="Google" id="ProtNLM"/>
    </source>
</evidence>
<dbReference type="EMBL" id="BJNG01000069">
    <property type="protein sequence ID" value="GEC22932.1"/>
    <property type="molecule type" value="Genomic_DNA"/>
</dbReference>